<dbReference type="EMBL" id="ANIZ01000992">
    <property type="protein sequence ID" value="ETI50608.1"/>
    <property type="molecule type" value="Genomic_DNA"/>
</dbReference>
<proteinExistence type="predicted"/>
<protein>
    <recommendedName>
        <fullName evidence="3">MULE transposase domain-containing protein</fullName>
    </recommendedName>
</protein>
<reference evidence="1 2" key="1">
    <citation type="submission" date="2013-11" db="EMBL/GenBank/DDBJ databases">
        <title>The Genome Sequence of Phytophthora parasitica P1569.</title>
        <authorList>
            <consortium name="The Broad Institute Genomics Platform"/>
            <person name="Russ C."/>
            <person name="Tyler B."/>
            <person name="Panabieres F."/>
            <person name="Shan W."/>
            <person name="Tripathy S."/>
            <person name="Grunwald N."/>
            <person name="Machado M."/>
            <person name="Johnson C.S."/>
            <person name="Arredondo F."/>
            <person name="Hong C."/>
            <person name="Coffey M."/>
            <person name="Young S.K."/>
            <person name="Zeng Q."/>
            <person name="Gargeya S."/>
            <person name="Fitzgerald M."/>
            <person name="Abouelleil A."/>
            <person name="Alvarado L."/>
            <person name="Chapman S.B."/>
            <person name="Gainer-Dewar J."/>
            <person name="Goldberg J."/>
            <person name="Griggs A."/>
            <person name="Gujja S."/>
            <person name="Hansen M."/>
            <person name="Howarth C."/>
            <person name="Imamovic A."/>
            <person name="Ireland A."/>
            <person name="Larimer J."/>
            <person name="McCowan C."/>
            <person name="Murphy C."/>
            <person name="Pearson M."/>
            <person name="Poon T.W."/>
            <person name="Priest M."/>
            <person name="Roberts A."/>
            <person name="Saif S."/>
            <person name="Shea T."/>
            <person name="Sykes S."/>
            <person name="Wortman J."/>
            <person name="Nusbaum C."/>
            <person name="Birren B."/>
        </authorList>
    </citation>
    <scope>NUCLEOTIDE SEQUENCE [LARGE SCALE GENOMIC DNA]</scope>
    <source>
        <strain evidence="1 2">P1569</strain>
    </source>
</reference>
<organism evidence="1 2">
    <name type="scientific">Phytophthora nicotianae P1569</name>
    <dbReference type="NCBI Taxonomy" id="1317065"/>
    <lineage>
        <taxon>Eukaryota</taxon>
        <taxon>Sar</taxon>
        <taxon>Stramenopiles</taxon>
        <taxon>Oomycota</taxon>
        <taxon>Peronosporomycetes</taxon>
        <taxon>Peronosporales</taxon>
        <taxon>Peronosporaceae</taxon>
        <taxon>Phytophthora</taxon>
    </lineage>
</organism>
<dbReference type="HOGENOM" id="CLU_1839126_0_0_1"/>
<name>V9FIJ2_PHYNI</name>
<evidence type="ECO:0000313" key="2">
    <source>
        <dbReference type="Proteomes" id="UP000018721"/>
    </source>
</evidence>
<evidence type="ECO:0008006" key="3">
    <source>
        <dbReference type="Google" id="ProtNLM"/>
    </source>
</evidence>
<dbReference type="eggNOG" id="ENOG502R5P3">
    <property type="taxonomic scope" value="Eukaryota"/>
</dbReference>
<sequence length="140" mass="15817">MPAVNTSTKRARCEPRGFYESLIVMVDNPAPNMFTPVYLVLYTSKAETMYEAILHLIHRDTGKRCLLLKSSAEFSQILSAQSQCPNTEVVRCFIHFKHAIRGRLKKERLMEDKISIAMESGVLDTLSVIDSDLVDPKDIA</sequence>
<dbReference type="AlphaFoldDB" id="V9FIJ2"/>
<evidence type="ECO:0000313" key="1">
    <source>
        <dbReference type="EMBL" id="ETI50608.1"/>
    </source>
</evidence>
<accession>V9FIJ2</accession>
<gene>
    <name evidence="1" type="ORF">F443_05876</name>
</gene>
<dbReference type="Proteomes" id="UP000018721">
    <property type="component" value="Unassembled WGS sequence"/>
</dbReference>
<comment type="caution">
    <text evidence="1">The sequence shown here is derived from an EMBL/GenBank/DDBJ whole genome shotgun (WGS) entry which is preliminary data.</text>
</comment>
<keyword evidence="2" id="KW-1185">Reference proteome</keyword>